<proteinExistence type="predicted"/>
<accession>A0ACC1D1X2</accession>
<protein>
    <submittedName>
        <fullName evidence="1">Uncharacterized protein</fullName>
    </submittedName>
</protein>
<keyword evidence="2" id="KW-1185">Reference proteome</keyword>
<evidence type="ECO:0000313" key="2">
    <source>
        <dbReference type="Proteomes" id="UP000824533"/>
    </source>
</evidence>
<dbReference type="Proteomes" id="UP000824533">
    <property type="component" value="Linkage Group LG11"/>
</dbReference>
<comment type="caution">
    <text evidence="1">The sequence shown here is derived from an EMBL/GenBank/DDBJ whole genome shotgun (WGS) entry which is preliminary data.</text>
</comment>
<dbReference type="EMBL" id="CM034397">
    <property type="protein sequence ID" value="KAJ0177820.1"/>
    <property type="molecule type" value="Genomic_DNA"/>
</dbReference>
<name>A0ACC1D1X2_9NEOP</name>
<sequence>MLLKRIIEGKSMLNADVKNKSSEKCSRRKSECDGCVEHSTILEEMMKMVLLGIVLWAGLTFGSHVAPYPLNLILSSTDIVHPMPMYDFPFPSAEMLKRLPQVTVAQTNKSISLSKLEVSLLERLEINLEAAEIIPKFGSAAQGLNIHGCASADAMHYEKSSLIITKASQNLVYTRCRRFGLRSDECASYISTLNLRESEYGGECAALERFTCRTNKMSSKYRTFDGSCNNPVRSSWGQALTGYKRLLHPKYADGISEPRRAVGYNGLPSGRLVSTKLADNLDKPDSTKTIALAVWSQFIFHDLVHTPVRKTIHTNQAIRCCDNSGFDLAPRYVHPSCMPISVPYDDPFYKDSSIACMEYTRSVTTYRGDCTFGASEQMNQATHFLDGSHIYGSNSRDAAALREKTGGLLKTSIIDDEAHLPLVANPTDKCMVESDTAACFNAGDIRVNLHPWLTSLHSIWVREHNRIARALSALNPEWNSDKLYHEARRIVVAELQHITYRHWIPALTGKAFDQLFEGYDTGYNSDVDPTITNSFATAAFHFVNSLLDQDIELVENNNVTSSRLRHNYYKPELVAKKGGVEQALKGMINQNSQRLDFNYDDDLRHHWLGGLDVLAIDIQRGRDHGLPGYTQYRVLCGLPAVTSFQHLADVIPQEVVDKLSMVYEHPNDIDLVVGLMAEKNLPGSLIGPTATYIIKEQLWRSRAGDRYFYLHNDEAGSFSKRQLAEIRRTSLTALLCENGVVANVQKDVFHPPSDSNPIVACEEIKKINLEAWQDPKQQPDILTRTNKWIKNKFDCIIDITEIMSKRKVFAALTLLSVAEALHYNSRPQSEIFRQQPGFQISGPGAEFARIIASTLPAERLPVTGFGPPLAPAGALPSGESQRFSNPPPPLGAGQDPATQTCGLAPPFCTKSRYRSIDGSCNNLRRPAWGMPQTPYGRLSPYNYGDGISSWPVSRTGRPLPNPREISLRLFPDRQLIDPVWNLNTQQWGQIITHDMSLTAGVAQTHKDLLVCCDDNGQLSADAATNPTCAPILIPLNDPVHASQGTQCMNFVRTGTTRDRGCTTPGTAAEPISTVTAFMDLSLVYGSSATQAAPLRAGTGGRLLTVLRGGREWPPQDPNITLTCESAQSPNEPCYLAGDIRANQNPQLTILQIILLREHNRIADTLRNLNPHWNDEVLFQEARRIHIAEIQHINYYEYLPILLGFENMVKNKLIHPKARGYVNDYNPNVDPSVLDEHATAAFRHFHTLIRGHLKMITENRQLVGAVRMSDWFNRPLLLEVNDAFNNLARGLTTQEQDFSDQFWDTEMTQFLFKRNNTFGGDLRATDIQRGRDHGLGSYISTRAACGLPVPNTFEDMLDFISQENVKILQGLYDTADDVELVVAASLERNVPGAQAGPTFLCILTEQFYRTRVSDRYFYENGADPDTAFTPGQLQTIRQGSSMARLMCDNAVGVQSMQPRAFQQISSRNQVVSCEQLPYIDLTLWQDANGRFNSLQLYKMPGLAYLALMLLINVLLISGYTERACNNIVHIDITSENQCGVRKLFCRRSRYRSLDGSCNNLRRPEWGSASMPYRRLLPNVYSDGKKLPNARVMSMEIYPGTDKQDLRHTMITMQWGQVVAHDLSLTMGISQTLQNPISCCKDGKILDPASSSPRCAPIARPPNDPATIQEGDMCIDFARTLTTKDLNCTSDKEPQKPLSSITAYLDLSLTYGLNDSASYTLREGQGGRLMTIKRHGHEWPPQDPNITAGCAVTSANEPCYFAGDIRVNQNIQLSLLQVVLLREHNRIADALKSINPQWNDETLFQEARRILIACAQKITYYEYLPIQLGYENMIREKLIYLNPKGHVNDYKSNEDPSIYTEFSAAAFRFFHTAVNGLLKKYAENRKVIGGIRLSDGNLKPSLLEIHDNFVGLSRGLCTQTQNDYDQFLTPEITNYFFRFNSTFGTDLRAIDIQRSRDFELANYNDTRVHCDLPPIHTFDDLKVIMSAENVKKLEYFYDDVKDIELLVAGSLEYIVPNTTLGPTFLCIILKQFYNTRVADRFFFENGHSRRTAFTTVIRWCLAKKYHPWISACGKKTDKMPRWANLALMLLTNVVIISGYTHSACKKVIDVDISSQNQCGVNKRSCGRTRYRSLDGSCNNHKRPEWGSTSMPYNRLLPNRYSDGVSEFPRSSTGKQLPNARAMSMKIYPGTEKQDFKHTMISMQWGQVIAHDLSLTMGISQTLQNPISCCQDGKILDPASSSPRCKPIARPSDDPATLQEGNMCIDFARTLTTKDLNCTSDKEPERPLSSVTAYLDLSLTYGLNDSASYTLREGHGGRLMTLKRNGHEWPPQDPNITAACAVTSANEPCYYTGDVRVNQNLQLSLLQVVLLREHNRIADALKCINPKWDDEKLYQEARRILIACAQKITYYEYLPDHLGYKNMISRKLIYLNPKGHVNDYNSTVNPSVYAEFSAAAFRFFHTAINGLLKKYTEDRAEIESIRLSDGNVKPSLLELDGNFDGLSRGLCTQTQNDYDEFITSEITNYFFRLNSTYGDDVRAIDIQRSRDFRLANYNDTRVYCGLSPIYTFDDLKVNISSKNVEKLKYFYDDVKDVELLVAGSLEYIVPGTTLGPTFLCIILKQFYNTRVADRFFFENGHSKRIAFTTAQLRSIHEMSLARIMCDNTGITQIQRRVFRVISEDNPLVPCETIPSLDLSLWKEKC</sequence>
<evidence type="ECO:0000313" key="1">
    <source>
        <dbReference type="EMBL" id="KAJ0177820.1"/>
    </source>
</evidence>
<organism evidence="1 2">
    <name type="scientific">Dendrolimus kikuchii</name>
    <dbReference type="NCBI Taxonomy" id="765133"/>
    <lineage>
        <taxon>Eukaryota</taxon>
        <taxon>Metazoa</taxon>
        <taxon>Ecdysozoa</taxon>
        <taxon>Arthropoda</taxon>
        <taxon>Hexapoda</taxon>
        <taxon>Insecta</taxon>
        <taxon>Pterygota</taxon>
        <taxon>Neoptera</taxon>
        <taxon>Endopterygota</taxon>
        <taxon>Lepidoptera</taxon>
        <taxon>Glossata</taxon>
        <taxon>Ditrysia</taxon>
        <taxon>Bombycoidea</taxon>
        <taxon>Lasiocampidae</taxon>
        <taxon>Dendrolimus</taxon>
    </lineage>
</organism>
<reference evidence="1 2" key="1">
    <citation type="journal article" date="2021" name="Front. Genet.">
        <title>Chromosome-Level Genome Assembly Reveals Significant Gene Expansion in the Toll and IMD Signaling Pathways of Dendrolimus kikuchii.</title>
        <authorList>
            <person name="Zhou J."/>
            <person name="Wu P."/>
            <person name="Xiong Z."/>
            <person name="Liu N."/>
            <person name="Zhao N."/>
            <person name="Ji M."/>
            <person name="Qiu Y."/>
            <person name="Yang B."/>
        </authorList>
    </citation>
    <scope>NUCLEOTIDE SEQUENCE [LARGE SCALE GENOMIC DNA]</scope>
    <source>
        <strain evidence="1">Ann1</strain>
    </source>
</reference>
<gene>
    <name evidence="1" type="ORF">K1T71_006693</name>
</gene>